<dbReference type="AlphaFoldDB" id="A0A2A9NVS3"/>
<name>A0A2A9NVS3_9AGAR</name>
<accession>A0A2A9NVS3</accession>
<evidence type="ECO:0000313" key="3">
    <source>
        <dbReference type="EMBL" id="PFH54228.1"/>
    </source>
</evidence>
<feature type="compositionally biased region" description="Polar residues" evidence="2">
    <location>
        <begin position="197"/>
        <end position="211"/>
    </location>
</feature>
<gene>
    <name evidence="3" type="ORF">AMATHDRAFT_507</name>
</gene>
<feature type="region of interest" description="Disordered" evidence="2">
    <location>
        <begin position="197"/>
        <end position="222"/>
    </location>
</feature>
<keyword evidence="4" id="KW-1185">Reference proteome</keyword>
<evidence type="ECO:0000256" key="2">
    <source>
        <dbReference type="SAM" id="MobiDB-lite"/>
    </source>
</evidence>
<proteinExistence type="predicted"/>
<keyword evidence="1" id="KW-0175">Coiled coil</keyword>
<reference evidence="3 4" key="1">
    <citation type="submission" date="2014-02" db="EMBL/GenBank/DDBJ databases">
        <title>Transposable element dynamics among asymbiotic and ectomycorrhizal Amanita fungi.</title>
        <authorList>
            <consortium name="DOE Joint Genome Institute"/>
            <person name="Hess J."/>
            <person name="Skrede I."/>
            <person name="Wolfe B."/>
            <person name="LaButti K."/>
            <person name="Ohm R.A."/>
            <person name="Grigoriev I.V."/>
            <person name="Pringle A."/>
        </authorList>
    </citation>
    <scope>NUCLEOTIDE SEQUENCE [LARGE SCALE GENOMIC DNA]</scope>
    <source>
        <strain evidence="3 4">SKay4041</strain>
    </source>
</reference>
<organism evidence="3 4">
    <name type="scientific">Amanita thiersii Skay4041</name>
    <dbReference type="NCBI Taxonomy" id="703135"/>
    <lineage>
        <taxon>Eukaryota</taxon>
        <taxon>Fungi</taxon>
        <taxon>Dikarya</taxon>
        <taxon>Basidiomycota</taxon>
        <taxon>Agaricomycotina</taxon>
        <taxon>Agaricomycetes</taxon>
        <taxon>Agaricomycetidae</taxon>
        <taxon>Agaricales</taxon>
        <taxon>Pluteineae</taxon>
        <taxon>Amanitaceae</taxon>
        <taxon>Amanita</taxon>
    </lineage>
</organism>
<protein>
    <submittedName>
        <fullName evidence="3">Uncharacterized protein</fullName>
    </submittedName>
</protein>
<dbReference type="OrthoDB" id="3028179at2759"/>
<evidence type="ECO:0000256" key="1">
    <source>
        <dbReference type="SAM" id="Coils"/>
    </source>
</evidence>
<dbReference type="EMBL" id="KZ301970">
    <property type="protein sequence ID" value="PFH54228.1"/>
    <property type="molecule type" value="Genomic_DNA"/>
</dbReference>
<dbReference type="Proteomes" id="UP000242287">
    <property type="component" value="Unassembled WGS sequence"/>
</dbReference>
<sequence>MNQPPADIQPSPVIQQNALKILALIRQERDTAVVSFRDQLISIENRLNQLYDRIFQSYTHDPTVIRELAVLQDHFSEFKRSSGILALDAARIRELEATLARLLAQENALRSNHSAVVSDALAARQQEAQAKSAYYYLTSQLQQIGIVQTENGVINFSPEWNILLDELRRLSAHPPNNNLLSGLSQLSAKILRDRQIAQQQQRTSSLGSPTSPHTPPKVMDSVQNHRPSVATLPDTVSTNASVIFPHIQNTPSDGKHS</sequence>
<feature type="coiled-coil region" evidence="1">
    <location>
        <begin position="85"/>
        <end position="112"/>
    </location>
</feature>
<evidence type="ECO:0000313" key="4">
    <source>
        <dbReference type="Proteomes" id="UP000242287"/>
    </source>
</evidence>